<reference evidence="2 3" key="1">
    <citation type="submission" date="2016-10" db="EMBL/GenBank/DDBJ databases">
        <title>The genome sequence of Colletotrichum fioriniae PJ7.</title>
        <authorList>
            <person name="Baroncelli R."/>
        </authorList>
    </citation>
    <scope>NUCLEOTIDE SEQUENCE [LARGE SCALE GENOMIC DNA]</scope>
    <source>
        <strain evidence="2 3">Tom-12</strain>
    </source>
</reference>
<sequence length="179" mass="19633">METDFLQLQPLPLRLCALISVSLSCCPRRLSQVLNVSREPVTNLRGGPAFLDHKQPPTIFRVRRTLQGSLGHAYLLQIRSHFSGRDGWASELVGRKKGRARSIKPQADPRFSRANPAIGDSHGTASVKQQRIQANVVLQPEPARPATQASSYPSTRMAFSKSTPKSTAGAAIRINTIQL</sequence>
<protein>
    <recommendedName>
        <fullName evidence="4">Secreted protein</fullName>
    </recommendedName>
</protein>
<feature type="region of interest" description="Disordered" evidence="1">
    <location>
        <begin position="99"/>
        <end position="126"/>
    </location>
</feature>
<dbReference type="GeneID" id="85410717"/>
<evidence type="ECO:0000313" key="2">
    <source>
        <dbReference type="EMBL" id="KAK1490971.1"/>
    </source>
</evidence>
<accession>A0ABQ9R0Z1</accession>
<proteinExistence type="predicted"/>
<evidence type="ECO:0008006" key="4">
    <source>
        <dbReference type="Google" id="ProtNLM"/>
    </source>
</evidence>
<evidence type="ECO:0000256" key="1">
    <source>
        <dbReference type="SAM" id="MobiDB-lite"/>
    </source>
</evidence>
<organism evidence="2 3">
    <name type="scientific">Colletotrichum tamarilloi</name>
    <dbReference type="NCBI Taxonomy" id="1209934"/>
    <lineage>
        <taxon>Eukaryota</taxon>
        <taxon>Fungi</taxon>
        <taxon>Dikarya</taxon>
        <taxon>Ascomycota</taxon>
        <taxon>Pezizomycotina</taxon>
        <taxon>Sordariomycetes</taxon>
        <taxon>Hypocreomycetidae</taxon>
        <taxon>Glomerellales</taxon>
        <taxon>Glomerellaceae</taxon>
        <taxon>Colletotrichum</taxon>
        <taxon>Colletotrichum acutatum species complex</taxon>
    </lineage>
</organism>
<keyword evidence="3" id="KW-1185">Reference proteome</keyword>
<evidence type="ECO:0000313" key="3">
    <source>
        <dbReference type="Proteomes" id="UP001227543"/>
    </source>
</evidence>
<dbReference type="EMBL" id="MLFU01000048">
    <property type="protein sequence ID" value="KAK1490971.1"/>
    <property type="molecule type" value="Genomic_DNA"/>
</dbReference>
<dbReference type="RefSeq" id="XP_060378896.1">
    <property type="nucleotide sequence ID" value="XM_060526479.1"/>
</dbReference>
<comment type="caution">
    <text evidence="2">The sequence shown here is derived from an EMBL/GenBank/DDBJ whole genome shotgun (WGS) entry which is preliminary data.</text>
</comment>
<dbReference type="Proteomes" id="UP001227543">
    <property type="component" value="Unassembled WGS sequence"/>
</dbReference>
<feature type="region of interest" description="Disordered" evidence="1">
    <location>
        <begin position="141"/>
        <end position="167"/>
    </location>
</feature>
<gene>
    <name evidence="2" type="ORF">CTAM01_10464</name>
</gene>
<name>A0ABQ9R0Z1_9PEZI</name>